<dbReference type="PANTHER" id="PTHR37540:SF5">
    <property type="entry name" value="TRANSCRIPTION FACTOR DOMAIN-CONTAINING PROTEIN"/>
    <property type="match status" value="1"/>
</dbReference>
<keyword evidence="1" id="KW-0539">Nucleus</keyword>
<feature type="region of interest" description="Disordered" evidence="2">
    <location>
        <begin position="1"/>
        <end position="22"/>
    </location>
</feature>
<dbReference type="PROSITE" id="PS50048">
    <property type="entry name" value="ZN2_CY6_FUNGAL_2"/>
    <property type="match status" value="1"/>
</dbReference>
<dbReference type="InterPro" id="IPR001138">
    <property type="entry name" value="Zn2Cys6_DnaBD"/>
</dbReference>
<dbReference type="EMBL" id="KZ613466">
    <property type="protein sequence ID" value="PMD26992.1"/>
    <property type="molecule type" value="Genomic_DNA"/>
</dbReference>
<dbReference type="InterPro" id="IPR036864">
    <property type="entry name" value="Zn2-C6_fun-type_DNA-bd_sf"/>
</dbReference>
<evidence type="ECO:0000259" key="3">
    <source>
        <dbReference type="PROSITE" id="PS50048"/>
    </source>
</evidence>
<protein>
    <recommendedName>
        <fullName evidence="3">Zn(2)-C6 fungal-type domain-containing protein</fullName>
    </recommendedName>
</protein>
<dbReference type="SMART" id="SM00066">
    <property type="entry name" value="GAL4"/>
    <property type="match status" value="1"/>
</dbReference>
<evidence type="ECO:0000256" key="1">
    <source>
        <dbReference type="ARBA" id="ARBA00023242"/>
    </source>
</evidence>
<dbReference type="AlphaFoldDB" id="A0A2J6QL58"/>
<keyword evidence="5" id="KW-1185">Reference proteome</keyword>
<dbReference type="Proteomes" id="UP000235672">
    <property type="component" value="Unassembled WGS sequence"/>
</dbReference>
<dbReference type="GO" id="GO:0008270">
    <property type="term" value="F:zinc ion binding"/>
    <property type="evidence" value="ECO:0007669"/>
    <property type="project" value="InterPro"/>
</dbReference>
<accession>A0A2J6QL58</accession>
<name>A0A2J6QL58_9HELO</name>
<dbReference type="InterPro" id="IPR021858">
    <property type="entry name" value="Fun_TF"/>
</dbReference>
<dbReference type="Pfam" id="PF00172">
    <property type="entry name" value="Zn_clus"/>
    <property type="match status" value="1"/>
</dbReference>
<feature type="region of interest" description="Disordered" evidence="2">
    <location>
        <begin position="58"/>
        <end position="88"/>
    </location>
</feature>
<dbReference type="OrthoDB" id="4158087at2759"/>
<proteinExistence type="predicted"/>
<dbReference type="CDD" id="cd00067">
    <property type="entry name" value="GAL4"/>
    <property type="match status" value="1"/>
</dbReference>
<organism evidence="4 5">
    <name type="scientific">Hyaloscypha hepaticicola</name>
    <dbReference type="NCBI Taxonomy" id="2082293"/>
    <lineage>
        <taxon>Eukaryota</taxon>
        <taxon>Fungi</taxon>
        <taxon>Dikarya</taxon>
        <taxon>Ascomycota</taxon>
        <taxon>Pezizomycotina</taxon>
        <taxon>Leotiomycetes</taxon>
        <taxon>Helotiales</taxon>
        <taxon>Hyaloscyphaceae</taxon>
        <taxon>Hyaloscypha</taxon>
    </lineage>
</organism>
<dbReference type="GO" id="GO:0000981">
    <property type="term" value="F:DNA-binding transcription factor activity, RNA polymerase II-specific"/>
    <property type="evidence" value="ECO:0007669"/>
    <property type="project" value="InterPro"/>
</dbReference>
<evidence type="ECO:0000313" key="4">
    <source>
        <dbReference type="EMBL" id="PMD26992.1"/>
    </source>
</evidence>
<dbReference type="Pfam" id="PF11951">
    <property type="entry name" value="Fungal_trans_2"/>
    <property type="match status" value="1"/>
</dbReference>
<reference evidence="4 5" key="1">
    <citation type="submission" date="2016-05" db="EMBL/GenBank/DDBJ databases">
        <title>A degradative enzymes factory behind the ericoid mycorrhizal symbiosis.</title>
        <authorList>
            <consortium name="DOE Joint Genome Institute"/>
            <person name="Martino E."/>
            <person name="Morin E."/>
            <person name="Grelet G."/>
            <person name="Kuo A."/>
            <person name="Kohler A."/>
            <person name="Daghino S."/>
            <person name="Barry K."/>
            <person name="Choi C."/>
            <person name="Cichocki N."/>
            <person name="Clum A."/>
            <person name="Copeland A."/>
            <person name="Hainaut M."/>
            <person name="Haridas S."/>
            <person name="Labutti K."/>
            <person name="Lindquist E."/>
            <person name="Lipzen A."/>
            <person name="Khouja H.-R."/>
            <person name="Murat C."/>
            <person name="Ohm R."/>
            <person name="Olson A."/>
            <person name="Spatafora J."/>
            <person name="Veneault-Fourrey C."/>
            <person name="Henrissat B."/>
            <person name="Grigoriev I."/>
            <person name="Martin F."/>
            <person name="Perotto S."/>
        </authorList>
    </citation>
    <scope>NUCLEOTIDE SEQUENCE [LARGE SCALE GENOMIC DNA]</scope>
    <source>
        <strain evidence="4 5">UAMH 7357</strain>
    </source>
</reference>
<feature type="domain" description="Zn(2)-C6 fungal-type" evidence="3">
    <location>
        <begin position="24"/>
        <end position="57"/>
    </location>
</feature>
<evidence type="ECO:0000313" key="5">
    <source>
        <dbReference type="Proteomes" id="UP000235672"/>
    </source>
</evidence>
<dbReference type="STRING" id="1745343.A0A2J6QL58"/>
<dbReference type="Gene3D" id="4.10.240.10">
    <property type="entry name" value="Zn(2)-C6 fungal-type DNA-binding domain"/>
    <property type="match status" value="1"/>
</dbReference>
<sequence length="522" mass="57726">MFSVIVPTNAEPATRRSHKKSRGGCKTCKVRKLKCDEAKPTCSNCKRRFLSTPTCDYSHVTSPAPRTTPPNLVPKSGEGRANESHYPSDITSILSNNDGGCTLALPPSCSPELLDPFVTHPSTRVAGINVLLKYYLATAVYKCFPWQPPSDVNPTTAFFVPLIWRDEVLFHATLQFSAARLDNEIIKSSGINTTLLSAECIRLLRDRVENSDPNGDGLKDETISAVATLAAVEHQKGNLQMLRMHMNGLSRMVALRGGLNAIRLTSPMTANWVFWMFVVASCDVKFPSLDPTLPPFFPADHNLTLPISHFEDMGPAHDEPARLDPVSLGLAEPMASIMNSVQHVSQLVPTHYSYPSAETSGVILTRMCTLLSHLLSVPPICASSSQDRFSALITETARFAILIHVFTPWRGLPPDGTIAINSILHQLMASLRTVNLTSEDTNNDLVLWMFAVGGVSAVGMPERIWFVNHLAEMTKNMGILAWEEFKAAVSRCIWHEKLYVRAYEKFWDEIAEKRNEIGGVDK</sequence>
<dbReference type="PANTHER" id="PTHR37540">
    <property type="entry name" value="TRANSCRIPTION FACTOR (ACR-2), PUTATIVE-RELATED-RELATED"/>
    <property type="match status" value="1"/>
</dbReference>
<gene>
    <name evidence="4" type="ORF">NA56DRAFT_223585</name>
</gene>
<evidence type="ECO:0000256" key="2">
    <source>
        <dbReference type="SAM" id="MobiDB-lite"/>
    </source>
</evidence>
<dbReference type="SUPFAM" id="SSF57701">
    <property type="entry name" value="Zn2/Cys6 DNA-binding domain"/>
    <property type="match status" value="1"/>
</dbReference>